<dbReference type="InterPro" id="IPR016032">
    <property type="entry name" value="Sig_transdc_resp-reg_C-effctor"/>
</dbReference>
<dbReference type="Gene3D" id="3.40.50.2300">
    <property type="match status" value="1"/>
</dbReference>
<dbReference type="PRINTS" id="PR00038">
    <property type="entry name" value="HTHLUXR"/>
</dbReference>
<keyword evidence="1 3" id="KW-0238">DNA-binding</keyword>
<dbReference type="PROSITE" id="PS50043">
    <property type="entry name" value="HTH_LUXR_2"/>
    <property type="match status" value="1"/>
</dbReference>
<dbReference type="InterPro" id="IPR039420">
    <property type="entry name" value="WalR-like"/>
</dbReference>
<dbReference type="Proteomes" id="UP000474778">
    <property type="component" value="Unassembled WGS sequence"/>
</dbReference>
<evidence type="ECO:0000259" key="2">
    <source>
        <dbReference type="PROSITE" id="PS50043"/>
    </source>
</evidence>
<dbReference type="SUPFAM" id="SSF46894">
    <property type="entry name" value="C-terminal effector domain of the bipartite response regulators"/>
    <property type="match status" value="1"/>
</dbReference>
<dbReference type="GO" id="GO:0006355">
    <property type="term" value="P:regulation of DNA-templated transcription"/>
    <property type="evidence" value="ECO:0007669"/>
    <property type="project" value="InterPro"/>
</dbReference>
<organism evidence="3 4">
    <name type="scientific">Shewanella insulae</name>
    <dbReference type="NCBI Taxonomy" id="2681496"/>
    <lineage>
        <taxon>Bacteria</taxon>
        <taxon>Pseudomonadati</taxon>
        <taxon>Pseudomonadota</taxon>
        <taxon>Gammaproteobacteria</taxon>
        <taxon>Alteromonadales</taxon>
        <taxon>Shewanellaceae</taxon>
        <taxon>Shewanella</taxon>
    </lineage>
</organism>
<dbReference type="EMBL" id="WRPA01000012">
    <property type="protein sequence ID" value="MXR69809.1"/>
    <property type="molecule type" value="Genomic_DNA"/>
</dbReference>
<dbReference type="RefSeq" id="WP_160797257.1">
    <property type="nucleotide sequence ID" value="NZ_CANMWR010000008.1"/>
</dbReference>
<gene>
    <name evidence="3" type="ORF">GNT65_14195</name>
</gene>
<protein>
    <submittedName>
        <fullName evidence="3">DNA-binding response regulator</fullName>
    </submittedName>
</protein>
<comment type="caution">
    <text evidence="3">The sequence shown here is derived from an EMBL/GenBank/DDBJ whole genome shotgun (WGS) entry which is preliminary data.</text>
</comment>
<dbReference type="CDD" id="cd06170">
    <property type="entry name" value="LuxR_C_like"/>
    <property type="match status" value="1"/>
</dbReference>
<accession>A0A6L7HZR4</accession>
<evidence type="ECO:0000256" key="1">
    <source>
        <dbReference type="ARBA" id="ARBA00023125"/>
    </source>
</evidence>
<dbReference type="SMART" id="SM00421">
    <property type="entry name" value="HTH_LUXR"/>
    <property type="match status" value="1"/>
</dbReference>
<dbReference type="Pfam" id="PF00196">
    <property type="entry name" value="GerE"/>
    <property type="match status" value="1"/>
</dbReference>
<dbReference type="GO" id="GO:0003677">
    <property type="term" value="F:DNA binding"/>
    <property type="evidence" value="ECO:0007669"/>
    <property type="project" value="UniProtKB-KW"/>
</dbReference>
<dbReference type="PANTHER" id="PTHR43214">
    <property type="entry name" value="TWO-COMPONENT RESPONSE REGULATOR"/>
    <property type="match status" value="1"/>
</dbReference>
<feature type="domain" description="HTH luxR-type" evidence="2">
    <location>
        <begin position="142"/>
        <end position="206"/>
    </location>
</feature>
<sequence>MYNGELFTLSKSPKNIQLLKNISGLLNLKVNTSIKPLTAWYNPQKEPKILFHFFKDVHSELGQIDPELLSAGKHIAICETLSMEDELTLIKHGFSGATEECSPAHAIMQMLDNVLEGNLFFSLSALSHYIQTQQKPAKASEQHALFQGITKKEKEVLSFICKGLSNSEAANKMNVSINTIKMHLQNIYKKTDCKSRGQLLVKYNQL</sequence>
<evidence type="ECO:0000313" key="3">
    <source>
        <dbReference type="EMBL" id="MXR69809.1"/>
    </source>
</evidence>
<keyword evidence="4" id="KW-1185">Reference proteome</keyword>
<evidence type="ECO:0000313" key="4">
    <source>
        <dbReference type="Proteomes" id="UP000474778"/>
    </source>
</evidence>
<proteinExistence type="predicted"/>
<reference evidence="3 4" key="1">
    <citation type="submission" date="2019-12" db="EMBL/GenBank/DDBJ databases">
        <title>Shewanella insulae sp. nov., isolated from a tidal flat.</title>
        <authorList>
            <person name="Yoon J.-H."/>
        </authorList>
    </citation>
    <scope>NUCLEOTIDE SEQUENCE [LARGE SCALE GENOMIC DNA]</scope>
    <source>
        <strain evidence="3 4">JBTF-M18</strain>
    </source>
</reference>
<dbReference type="InterPro" id="IPR000792">
    <property type="entry name" value="Tscrpt_reg_LuxR_C"/>
</dbReference>
<name>A0A6L7HZR4_9GAMM</name>
<dbReference type="PANTHER" id="PTHR43214:SF43">
    <property type="entry name" value="TWO-COMPONENT RESPONSE REGULATOR"/>
    <property type="match status" value="1"/>
</dbReference>
<dbReference type="AlphaFoldDB" id="A0A6L7HZR4"/>